<evidence type="ECO:0000313" key="3">
    <source>
        <dbReference type="Proteomes" id="UP000270530"/>
    </source>
</evidence>
<evidence type="ECO:0000256" key="1">
    <source>
        <dbReference type="ARBA" id="ARBA00022801"/>
    </source>
</evidence>
<keyword evidence="3" id="KW-1185">Reference proteome</keyword>
<gene>
    <name evidence="2" type="ORF">ALSL_2219</name>
</gene>
<dbReference type="RefSeq" id="WP_126539143.1">
    <property type="nucleotide sequence ID" value="NZ_AP018560.1"/>
</dbReference>
<dbReference type="NCBIfam" id="TIGR01549">
    <property type="entry name" value="HAD-SF-IA-v1"/>
    <property type="match status" value="1"/>
</dbReference>
<dbReference type="EMBL" id="AP018560">
    <property type="protein sequence ID" value="BBD80845.1"/>
    <property type="molecule type" value="Genomic_DNA"/>
</dbReference>
<dbReference type="KEGG" id="rbd:ALSL_2219"/>
<dbReference type="InterPro" id="IPR006439">
    <property type="entry name" value="HAD-SF_hydro_IA"/>
</dbReference>
<dbReference type="PRINTS" id="PR00413">
    <property type="entry name" value="HADHALOGNASE"/>
</dbReference>
<proteinExistence type="predicted"/>
<dbReference type="InterPro" id="IPR051540">
    <property type="entry name" value="S-2-haloacid_dehalogenase"/>
</dbReference>
<dbReference type="NCBIfam" id="TIGR01509">
    <property type="entry name" value="HAD-SF-IA-v3"/>
    <property type="match status" value="1"/>
</dbReference>
<dbReference type="SFLD" id="SFLDS00003">
    <property type="entry name" value="Haloacid_Dehalogenase"/>
    <property type="match status" value="1"/>
</dbReference>
<dbReference type="GO" id="GO:0016787">
    <property type="term" value="F:hydrolase activity"/>
    <property type="evidence" value="ECO:0007669"/>
    <property type="project" value="UniProtKB-KW"/>
</dbReference>
<sequence>MPSIRAITLDLDDTLWPVQPALEQADLAVDAWLREHWPAVAARWPVPALRRLREEVARSRPDLAHDFSAQRRLTLERAFAACGVHEPPVEAAWAVYFAARNAVRPYPDSHPALARLAGRLPLASLTNGNADLRLTGLEAHFRHHVCAREVGCAKPDPRIFHVAARRLGVAPDELLHVGDDPWHDVHGARAAGLHCAWINRDGRPWPASLGEPPAWVFADLAGLTAWLDRQLAAPSAPGAT</sequence>
<dbReference type="InterPro" id="IPR023214">
    <property type="entry name" value="HAD_sf"/>
</dbReference>
<dbReference type="PANTHER" id="PTHR43316">
    <property type="entry name" value="HYDROLASE, HALOACID DELAHOGENASE-RELATED"/>
    <property type="match status" value="1"/>
</dbReference>
<organism evidence="2 3">
    <name type="scientific">Aerosticca soli</name>
    <dbReference type="NCBI Taxonomy" id="2010829"/>
    <lineage>
        <taxon>Bacteria</taxon>
        <taxon>Pseudomonadati</taxon>
        <taxon>Pseudomonadota</taxon>
        <taxon>Gammaproteobacteria</taxon>
        <taxon>Lysobacterales</taxon>
        <taxon>Rhodanobacteraceae</taxon>
        <taxon>Aerosticca</taxon>
    </lineage>
</organism>
<reference evidence="3" key="2">
    <citation type="submission" date="2018-06" db="EMBL/GenBank/DDBJ databases">
        <title>Genome sequence of Rhodanobacteraceae bacterium strain Dysh456.</title>
        <authorList>
            <person name="Fukui M."/>
        </authorList>
    </citation>
    <scope>NUCLEOTIDE SEQUENCE [LARGE SCALE GENOMIC DNA]</scope>
    <source>
        <strain evidence="3">Dysh456</strain>
    </source>
</reference>
<dbReference type="PANTHER" id="PTHR43316:SF3">
    <property type="entry name" value="HALOACID DEHALOGENASE, TYPE II (AFU_ORTHOLOGUE AFUA_2G07750)-RELATED"/>
    <property type="match status" value="1"/>
</dbReference>
<reference evidence="3" key="1">
    <citation type="submission" date="2018-04" db="EMBL/GenBank/DDBJ databases">
        <authorList>
            <person name="Watanabe M."/>
            <person name="Kojima H."/>
        </authorList>
    </citation>
    <scope>NUCLEOTIDE SEQUENCE [LARGE SCALE GENOMIC DNA]</scope>
    <source>
        <strain evidence="3">Dysh456</strain>
    </source>
</reference>
<dbReference type="Gene3D" id="1.20.120.1600">
    <property type="match status" value="1"/>
</dbReference>
<dbReference type="Gene3D" id="3.40.50.1000">
    <property type="entry name" value="HAD superfamily/HAD-like"/>
    <property type="match status" value="1"/>
</dbReference>
<dbReference type="SUPFAM" id="SSF56784">
    <property type="entry name" value="HAD-like"/>
    <property type="match status" value="1"/>
</dbReference>
<keyword evidence="1 2" id="KW-0378">Hydrolase</keyword>
<dbReference type="Pfam" id="PF00702">
    <property type="entry name" value="Hydrolase"/>
    <property type="match status" value="1"/>
</dbReference>
<evidence type="ECO:0000313" key="2">
    <source>
        <dbReference type="EMBL" id="BBD80845.1"/>
    </source>
</evidence>
<dbReference type="AlphaFoldDB" id="A0A2Z6E6P8"/>
<protein>
    <submittedName>
        <fullName evidence="2">FMN hydrolase</fullName>
    </submittedName>
</protein>
<dbReference type="SFLD" id="SFLDG01129">
    <property type="entry name" value="C1.5:_HAD__Beta-PGM__Phosphata"/>
    <property type="match status" value="1"/>
</dbReference>
<accession>A0A2Z6E6P8</accession>
<dbReference type="InterPro" id="IPR036412">
    <property type="entry name" value="HAD-like_sf"/>
</dbReference>
<name>A0A2Z6E6P8_9GAMM</name>
<dbReference type="OrthoDB" id="367448at2"/>
<dbReference type="Proteomes" id="UP000270530">
    <property type="component" value="Chromosome"/>
</dbReference>